<proteinExistence type="predicted"/>
<dbReference type="OrthoDB" id="7488837at2"/>
<evidence type="ECO:0000259" key="3">
    <source>
        <dbReference type="Pfam" id="PF11800"/>
    </source>
</evidence>
<dbReference type="Pfam" id="PF11800">
    <property type="entry name" value="RP-C_C"/>
    <property type="match status" value="1"/>
</dbReference>
<evidence type="ECO:0000313" key="5">
    <source>
        <dbReference type="Proteomes" id="UP000287168"/>
    </source>
</evidence>
<reference evidence="4 5" key="1">
    <citation type="journal article" date="2015" name="Int. J. Syst. Evol. Microbiol.">
        <title>Gemmobacter intermedius sp. nov., isolated from a white stork (Ciconia ciconia).</title>
        <authorList>
            <person name="Kampfer P."/>
            <person name="Jerzak L."/>
            <person name="Wilharm G."/>
            <person name="Golke J."/>
            <person name="Busse H.J."/>
            <person name="Glaeser S.P."/>
        </authorList>
    </citation>
    <scope>NUCLEOTIDE SEQUENCE [LARGE SCALE GENOMIC DNA]</scope>
    <source>
        <strain evidence="4 5">119/4</strain>
    </source>
</reference>
<evidence type="ECO:0000256" key="1">
    <source>
        <dbReference type="SAM" id="MobiDB-lite"/>
    </source>
</evidence>
<comment type="caution">
    <text evidence="4">The sequence shown here is derived from an EMBL/GenBank/DDBJ whole genome shotgun (WGS) entry which is preliminary data.</text>
</comment>
<dbReference type="EMBL" id="SBLC01000039">
    <property type="protein sequence ID" value="RWY38195.1"/>
    <property type="molecule type" value="Genomic_DNA"/>
</dbReference>
<organism evidence="4 5">
    <name type="scientific">Falsigemmobacter intermedius</name>
    <dbReference type="NCBI Taxonomy" id="1553448"/>
    <lineage>
        <taxon>Bacteria</taxon>
        <taxon>Pseudomonadati</taxon>
        <taxon>Pseudomonadota</taxon>
        <taxon>Alphaproteobacteria</taxon>
        <taxon>Rhodobacterales</taxon>
        <taxon>Paracoccaceae</taxon>
        <taxon>Falsigemmobacter</taxon>
    </lineage>
</organism>
<feature type="domain" description="Plasmid replication protein C N-terminal" evidence="2">
    <location>
        <begin position="12"/>
        <end position="181"/>
    </location>
</feature>
<dbReference type="Pfam" id="PF03428">
    <property type="entry name" value="RP-C"/>
    <property type="match status" value="1"/>
</dbReference>
<accession>A0A3S3VL37</accession>
<dbReference type="InterPro" id="IPR005090">
    <property type="entry name" value="RepC_N"/>
</dbReference>
<name>A0A3S3VL37_9RHOB</name>
<dbReference type="Gene3D" id="1.10.10.10">
    <property type="entry name" value="Winged helix-like DNA-binding domain superfamily/Winged helix DNA-binding domain"/>
    <property type="match status" value="1"/>
</dbReference>
<dbReference type="Proteomes" id="UP000287168">
    <property type="component" value="Unassembled WGS sequence"/>
</dbReference>
<keyword evidence="5" id="KW-1185">Reference proteome</keyword>
<protein>
    <submittedName>
        <fullName evidence="4">Replication initiation protein</fullName>
    </submittedName>
</protein>
<dbReference type="InterPro" id="IPR036388">
    <property type="entry name" value="WH-like_DNA-bd_sf"/>
</dbReference>
<dbReference type="SUPFAM" id="SSF46785">
    <property type="entry name" value="Winged helix' DNA-binding domain"/>
    <property type="match status" value="1"/>
</dbReference>
<sequence>MQHISTTPCGRRAVTPAQLRRDQALRQPHAGLSADKWQLFSALKTARRRFGLNDRNLTVLSALLSFFPDRDLSGGSALVVWPSNAVLSERANGIPESSLRRHLQRLIEAGLIARQDSPNGKRYARQGPCPAVFGFSLAPLLSRSAEIEAAAAEETLMQADLRATRETVILLLRDTEKTLNALNAPLPEALIEMRRDLRRTLPLTALKQLERLAARLCQDALLQLESATEVPVSYTKSEEMSASDSQNERHNKDSTTDLYDSLTAEKQSKHESACEDQNITLNEVHRNCPDILPYTRSGLHEWGDLVAAAHFAFPMMGIASATWSAAERKLGPVLAALSIAVILQKIEQIPNPGGYLTRLMQNGTSARRLLNSLSHPTRKVDSCQLFKARHREPEFS</sequence>
<evidence type="ECO:0000259" key="2">
    <source>
        <dbReference type="Pfam" id="PF03428"/>
    </source>
</evidence>
<dbReference type="RefSeq" id="WP_128490576.1">
    <property type="nucleotide sequence ID" value="NZ_JBHLXB010000027.1"/>
</dbReference>
<dbReference type="InterPro" id="IPR021760">
    <property type="entry name" value="RepC_C"/>
</dbReference>
<dbReference type="InterPro" id="IPR047611">
    <property type="entry name" value="RepABC_RepC"/>
</dbReference>
<feature type="region of interest" description="Disordered" evidence="1">
    <location>
        <begin position="233"/>
        <end position="254"/>
    </location>
</feature>
<gene>
    <name evidence="4" type="ORF">EP867_16535</name>
</gene>
<dbReference type="AlphaFoldDB" id="A0A3S3VL37"/>
<evidence type="ECO:0000313" key="4">
    <source>
        <dbReference type="EMBL" id="RWY38195.1"/>
    </source>
</evidence>
<dbReference type="InterPro" id="IPR036390">
    <property type="entry name" value="WH_DNA-bd_sf"/>
</dbReference>
<feature type="domain" description="Plasmid replication protein C C-terminal" evidence="3">
    <location>
        <begin position="281"/>
        <end position="364"/>
    </location>
</feature>
<dbReference type="NCBIfam" id="NF040974">
    <property type="entry name" value="RepABC_RepC"/>
    <property type="match status" value="1"/>
</dbReference>